<dbReference type="InterPro" id="IPR027385">
    <property type="entry name" value="Beta-barrel_OMP"/>
</dbReference>
<accession>A0A1M7B5Q3</accession>
<dbReference type="PANTHER" id="PTHR34001">
    <property type="entry name" value="BLL7405 PROTEIN"/>
    <property type="match status" value="1"/>
</dbReference>
<dbReference type="EMBL" id="LT670844">
    <property type="protein sequence ID" value="SHL49969.1"/>
    <property type="molecule type" value="Genomic_DNA"/>
</dbReference>
<evidence type="ECO:0000256" key="2">
    <source>
        <dbReference type="ARBA" id="ARBA00022729"/>
    </source>
</evidence>
<keyword evidence="3" id="KW-0472">Membrane</keyword>
<keyword evidence="4" id="KW-0998">Cell outer membrane</keyword>
<name>A0A1M7B5Q3_9BRAD</name>
<evidence type="ECO:0000256" key="3">
    <source>
        <dbReference type="ARBA" id="ARBA00023136"/>
    </source>
</evidence>
<evidence type="ECO:0000256" key="5">
    <source>
        <dbReference type="ARBA" id="ARBA00038306"/>
    </source>
</evidence>
<evidence type="ECO:0000313" key="8">
    <source>
        <dbReference type="EMBL" id="SHL49969.1"/>
    </source>
</evidence>
<dbReference type="AlphaFoldDB" id="A0A1M7B5Q3"/>
<feature type="chain" id="PRO_5013382654" evidence="6">
    <location>
        <begin position="23"/>
        <end position="293"/>
    </location>
</feature>
<organism evidence="8 9">
    <name type="scientific">Bradyrhizobium lablabi</name>
    <dbReference type="NCBI Taxonomy" id="722472"/>
    <lineage>
        <taxon>Bacteria</taxon>
        <taxon>Pseudomonadati</taxon>
        <taxon>Pseudomonadota</taxon>
        <taxon>Alphaproteobacteria</taxon>
        <taxon>Hyphomicrobiales</taxon>
        <taxon>Nitrobacteraceae</taxon>
        <taxon>Bradyrhizobium</taxon>
    </lineage>
</organism>
<keyword evidence="2 6" id="KW-0732">Signal</keyword>
<evidence type="ECO:0000259" key="7">
    <source>
        <dbReference type="Pfam" id="PF13505"/>
    </source>
</evidence>
<reference evidence="8 9" key="1">
    <citation type="submission" date="2016-11" db="EMBL/GenBank/DDBJ databases">
        <authorList>
            <person name="Jaros S."/>
            <person name="Januszkiewicz K."/>
            <person name="Wedrychowicz H."/>
        </authorList>
    </citation>
    <scope>NUCLEOTIDE SEQUENCE [LARGE SCALE GENOMIC DNA]</scope>
    <source>
        <strain evidence="8 9">GAS499</strain>
    </source>
</reference>
<dbReference type="PANTHER" id="PTHR34001:SF3">
    <property type="entry name" value="BLL7405 PROTEIN"/>
    <property type="match status" value="1"/>
</dbReference>
<dbReference type="RefSeq" id="WP_244562093.1">
    <property type="nucleotide sequence ID" value="NZ_LT670844.1"/>
</dbReference>
<dbReference type="InterPro" id="IPR051692">
    <property type="entry name" value="OMP-like"/>
</dbReference>
<dbReference type="Gene3D" id="2.40.160.20">
    <property type="match status" value="1"/>
</dbReference>
<dbReference type="Pfam" id="PF13505">
    <property type="entry name" value="OMP_b-brl"/>
    <property type="match status" value="1"/>
</dbReference>
<sequence length="293" mass="30736">MMKRISIGMAAVVSLLGTSAFAADLAPRPYTKAPVIPVVIYDWTGFYIGGNAGYSWGREKTDGNLTGTSSVSVFRTAGPTLLAGFPVVTPLATLPLTGRANVNGFIGGGQAGYNWQRGTWLFGLEGDIQGSDERGTGDVCTVAGCPLGTSILTANYKLDWFGTARGRVGFLPTERVLLYATGGLAYGHLSANAPLIPLSWGSTRAGWTVGAGVEAAIDQHWSVKLEYLYMDLGNVGSGAVATTGIVNALNTPSVGFNTVTTTSTLGVFNTRFTDNILRVGVNYRFSGPVVAKY</sequence>
<dbReference type="SUPFAM" id="SSF56925">
    <property type="entry name" value="OMPA-like"/>
    <property type="match status" value="1"/>
</dbReference>
<evidence type="ECO:0000256" key="4">
    <source>
        <dbReference type="ARBA" id="ARBA00023237"/>
    </source>
</evidence>
<gene>
    <name evidence="8" type="ORF">SAMN05444159_6048</name>
</gene>
<proteinExistence type="inferred from homology"/>
<comment type="subcellular location">
    <subcellularLocation>
        <location evidence="1">Cell outer membrane</location>
    </subcellularLocation>
</comment>
<dbReference type="Proteomes" id="UP000189935">
    <property type="component" value="Chromosome I"/>
</dbReference>
<evidence type="ECO:0000313" key="9">
    <source>
        <dbReference type="Proteomes" id="UP000189935"/>
    </source>
</evidence>
<evidence type="ECO:0000256" key="1">
    <source>
        <dbReference type="ARBA" id="ARBA00004442"/>
    </source>
</evidence>
<evidence type="ECO:0000256" key="6">
    <source>
        <dbReference type="SAM" id="SignalP"/>
    </source>
</evidence>
<dbReference type="GO" id="GO:0009279">
    <property type="term" value="C:cell outer membrane"/>
    <property type="evidence" value="ECO:0007669"/>
    <property type="project" value="UniProtKB-SubCell"/>
</dbReference>
<feature type="signal peptide" evidence="6">
    <location>
        <begin position="1"/>
        <end position="22"/>
    </location>
</feature>
<dbReference type="InterPro" id="IPR011250">
    <property type="entry name" value="OMP/PagP_B-barrel"/>
</dbReference>
<protein>
    <submittedName>
        <fullName evidence="8">Outer membrane immunogenic protein</fullName>
    </submittedName>
</protein>
<comment type="similarity">
    <text evidence="5">Belongs to the Omp25/RopB family.</text>
</comment>
<feature type="domain" description="Outer membrane protein beta-barrel" evidence="7">
    <location>
        <begin position="22"/>
        <end position="285"/>
    </location>
</feature>